<feature type="non-terminal residue" evidence="1">
    <location>
        <position position="62"/>
    </location>
</feature>
<dbReference type="Gene3D" id="3.40.50.2020">
    <property type="match status" value="1"/>
</dbReference>
<organism evidence="1">
    <name type="scientific">marine metagenome</name>
    <dbReference type="NCBI Taxonomy" id="408172"/>
    <lineage>
        <taxon>unclassified sequences</taxon>
        <taxon>metagenomes</taxon>
        <taxon>ecological metagenomes</taxon>
    </lineage>
</organism>
<sequence>MMRLLWAFEEVQAAIRQVAKSIDDLYSENQAVNLVPVLTGAMPFCSGLAMELERLTPGKWCI</sequence>
<evidence type="ECO:0000313" key="1">
    <source>
        <dbReference type="EMBL" id="SVB45505.1"/>
    </source>
</evidence>
<proteinExistence type="predicted"/>
<dbReference type="SUPFAM" id="SSF53271">
    <property type="entry name" value="PRTase-like"/>
    <property type="match status" value="1"/>
</dbReference>
<reference evidence="1" key="1">
    <citation type="submission" date="2018-05" db="EMBL/GenBank/DDBJ databases">
        <authorList>
            <person name="Lanie J.A."/>
            <person name="Ng W.-L."/>
            <person name="Kazmierczak K.M."/>
            <person name="Andrzejewski T.M."/>
            <person name="Davidsen T.M."/>
            <person name="Wayne K.J."/>
            <person name="Tettelin H."/>
            <person name="Glass J.I."/>
            <person name="Rusch D."/>
            <person name="Podicherti R."/>
            <person name="Tsui H.-C.T."/>
            <person name="Winkler M.E."/>
        </authorList>
    </citation>
    <scope>NUCLEOTIDE SEQUENCE</scope>
</reference>
<dbReference type="InterPro" id="IPR029057">
    <property type="entry name" value="PRTase-like"/>
</dbReference>
<evidence type="ECO:0008006" key="2">
    <source>
        <dbReference type="Google" id="ProtNLM"/>
    </source>
</evidence>
<dbReference type="AlphaFoldDB" id="A0A382E4Y7"/>
<protein>
    <recommendedName>
        <fullName evidence="2">Phosphoribosyltransferase domain-containing protein</fullName>
    </recommendedName>
</protein>
<gene>
    <name evidence="1" type="ORF">METZ01_LOCUS198359</name>
</gene>
<accession>A0A382E4Y7</accession>
<dbReference type="EMBL" id="UINC01042624">
    <property type="protein sequence ID" value="SVB45505.1"/>
    <property type="molecule type" value="Genomic_DNA"/>
</dbReference>
<name>A0A382E4Y7_9ZZZZ</name>